<organism evidence="1 2">
    <name type="scientific">Bauhinia variegata</name>
    <name type="common">Purple orchid tree</name>
    <name type="synonym">Phanera variegata</name>
    <dbReference type="NCBI Taxonomy" id="167791"/>
    <lineage>
        <taxon>Eukaryota</taxon>
        <taxon>Viridiplantae</taxon>
        <taxon>Streptophyta</taxon>
        <taxon>Embryophyta</taxon>
        <taxon>Tracheophyta</taxon>
        <taxon>Spermatophyta</taxon>
        <taxon>Magnoliopsida</taxon>
        <taxon>eudicotyledons</taxon>
        <taxon>Gunneridae</taxon>
        <taxon>Pentapetalae</taxon>
        <taxon>rosids</taxon>
        <taxon>fabids</taxon>
        <taxon>Fabales</taxon>
        <taxon>Fabaceae</taxon>
        <taxon>Cercidoideae</taxon>
        <taxon>Cercideae</taxon>
        <taxon>Bauhiniinae</taxon>
        <taxon>Bauhinia</taxon>
    </lineage>
</organism>
<accession>A0ACB9Q8L0</accession>
<keyword evidence="2" id="KW-1185">Reference proteome</keyword>
<protein>
    <submittedName>
        <fullName evidence="1">Uncharacterized protein</fullName>
    </submittedName>
</protein>
<dbReference type="Proteomes" id="UP000828941">
    <property type="component" value="Chromosome 1"/>
</dbReference>
<evidence type="ECO:0000313" key="2">
    <source>
        <dbReference type="Proteomes" id="UP000828941"/>
    </source>
</evidence>
<dbReference type="EMBL" id="CM039426">
    <property type="protein sequence ID" value="KAI4356206.1"/>
    <property type="molecule type" value="Genomic_DNA"/>
</dbReference>
<sequence>MLSSLSFHHLPLFSCARSSFVFAPGHSSDTVQRSLPYDSPGQTFVAFEKPQGLATTGKLSNILRFIVKEIDPSTGETVDDGVEDECQLEDLDVVAADYMIKVGVSNFRNAWESMGDDCERVDEYGLGPRESYFYSLRFKEKT</sequence>
<proteinExistence type="predicted"/>
<reference evidence="1 2" key="1">
    <citation type="journal article" date="2022" name="DNA Res.">
        <title>Chromosomal-level genome assembly of the orchid tree Bauhinia variegata (Leguminosae; Cercidoideae) supports the allotetraploid origin hypothesis of Bauhinia.</title>
        <authorList>
            <person name="Zhong Y."/>
            <person name="Chen Y."/>
            <person name="Zheng D."/>
            <person name="Pang J."/>
            <person name="Liu Y."/>
            <person name="Luo S."/>
            <person name="Meng S."/>
            <person name="Qian L."/>
            <person name="Wei D."/>
            <person name="Dai S."/>
            <person name="Zhou R."/>
        </authorList>
    </citation>
    <scope>NUCLEOTIDE SEQUENCE [LARGE SCALE GENOMIC DNA]</scope>
    <source>
        <strain evidence="1">BV-YZ2020</strain>
    </source>
</reference>
<name>A0ACB9Q8L0_BAUVA</name>
<comment type="caution">
    <text evidence="1">The sequence shown here is derived from an EMBL/GenBank/DDBJ whole genome shotgun (WGS) entry which is preliminary data.</text>
</comment>
<gene>
    <name evidence="1" type="ORF">L6164_000246</name>
</gene>
<evidence type="ECO:0000313" key="1">
    <source>
        <dbReference type="EMBL" id="KAI4356206.1"/>
    </source>
</evidence>